<comment type="similarity">
    <text evidence="3 7">Belongs to the metallo-beta-lactamase superfamily. Glyoxalase II family.</text>
</comment>
<dbReference type="Pfam" id="PF00753">
    <property type="entry name" value="Lactamase_B"/>
    <property type="match status" value="1"/>
</dbReference>
<dbReference type="CDD" id="cd07723">
    <property type="entry name" value="hydroxyacylglutathione_hydrolase_MBL-fold"/>
    <property type="match status" value="1"/>
</dbReference>
<feature type="binding site" evidence="7">
    <location>
        <position position="54"/>
    </location>
    <ligand>
        <name>Zn(2+)</name>
        <dbReference type="ChEBI" id="CHEBI:29105"/>
        <label>1</label>
    </ligand>
</feature>
<name>A0A7W8DG30_9BACT</name>
<dbReference type="EC" id="3.1.2.6" evidence="7"/>
<dbReference type="InterPro" id="IPR017782">
    <property type="entry name" value="Hydroxyacylglutathione_Hdrlase"/>
</dbReference>
<feature type="binding site" evidence="7">
    <location>
        <position position="113"/>
    </location>
    <ligand>
        <name>Zn(2+)</name>
        <dbReference type="ChEBI" id="CHEBI:29105"/>
        <label>1</label>
    </ligand>
</feature>
<feature type="binding site" evidence="7">
    <location>
        <position position="59"/>
    </location>
    <ligand>
        <name>Zn(2+)</name>
        <dbReference type="ChEBI" id="CHEBI:29105"/>
        <label>2</label>
    </ligand>
</feature>
<dbReference type="UniPathway" id="UPA00619">
    <property type="reaction ID" value="UER00676"/>
</dbReference>
<accession>A0A7W8DG30</accession>
<dbReference type="Gene3D" id="3.60.15.10">
    <property type="entry name" value="Ribonuclease Z/Hydroxyacylglutathione hydrolase-like"/>
    <property type="match status" value="1"/>
</dbReference>
<comment type="subunit">
    <text evidence="7">Monomer.</text>
</comment>
<evidence type="ECO:0000256" key="3">
    <source>
        <dbReference type="ARBA" id="ARBA00006759"/>
    </source>
</evidence>
<evidence type="ECO:0000256" key="2">
    <source>
        <dbReference type="ARBA" id="ARBA00004963"/>
    </source>
</evidence>
<feature type="binding site" evidence="7">
    <location>
        <position position="58"/>
    </location>
    <ligand>
        <name>Zn(2+)</name>
        <dbReference type="ChEBI" id="CHEBI:29105"/>
        <label>2</label>
    </ligand>
</feature>
<evidence type="ECO:0000313" key="10">
    <source>
        <dbReference type="Proteomes" id="UP000528322"/>
    </source>
</evidence>
<keyword evidence="10" id="KW-1185">Reference proteome</keyword>
<dbReference type="GO" id="GO:0019243">
    <property type="term" value="P:methylglyoxal catabolic process to D-lactate via S-lactoyl-glutathione"/>
    <property type="evidence" value="ECO:0007669"/>
    <property type="project" value="UniProtKB-UniRule"/>
</dbReference>
<comment type="caution">
    <text evidence="9">The sequence shown here is derived from an EMBL/GenBank/DDBJ whole genome shotgun (WGS) entry which is preliminary data.</text>
</comment>
<dbReference type="Proteomes" id="UP000528322">
    <property type="component" value="Unassembled WGS sequence"/>
</dbReference>
<evidence type="ECO:0000256" key="1">
    <source>
        <dbReference type="ARBA" id="ARBA00001623"/>
    </source>
</evidence>
<comment type="pathway">
    <text evidence="2 7">Secondary metabolite metabolism; methylglyoxal degradation; (R)-lactate from methylglyoxal: step 2/2.</text>
</comment>
<dbReference type="Pfam" id="PF16123">
    <property type="entry name" value="HAGH_C"/>
    <property type="match status" value="1"/>
</dbReference>
<organism evidence="9 10">
    <name type="scientific">Desulfurispira natronophila</name>
    <dbReference type="NCBI Taxonomy" id="682562"/>
    <lineage>
        <taxon>Bacteria</taxon>
        <taxon>Pseudomonadati</taxon>
        <taxon>Chrysiogenota</taxon>
        <taxon>Chrysiogenia</taxon>
        <taxon>Chrysiogenales</taxon>
        <taxon>Chrysiogenaceae</taxon>
        <taxon>Desulfurispira</taxon>
    </lineage>
</organism>
<comment type="function">
    <text evidence="7">Thiolesterase that catalyzes the hydrolysis of S-D-lactoyl-glutathione to form glutathione and D-lactic acid.</text>
</comment>
<evidence type="ECO:0000313" key="9">
    <source>
        <dbReference type="EMBL" id="MBB5020970.1"/>
    </source>
</evidence>
<dbReference type="GO" id="GO:0004416">
    <property type="term" value="F:hydroxyacylglutathione hydrolase activity"/>
    <property type="evidence" value="ECO:0007669"/>
    <property type="project" value="UniProtKB-UniRule"/>
</dbReference>
<keyword evidence="4 7" id="KW-0479">Metal-binding</keyword>
<evidence type="ECO:0000256" key="6">
    <source>
        <dbReference type="ARBA" id="ARBA00022833"/>
    </source>
</evidence>
<dbReference type="PIRSF" id="PIRSF005457">
    <property type="entry name" value="Glx"/>
    <property type="match status" value="1"/>
</dbReference>
<feature type="binding site" evidence="7">
    <location>
        <position position="130"/>
    </location>
    <ligand>
        <name>Zn(2+)</name>
        <dbReference type="ChEBI" id="CHEBI:29105"/>
        <label>1</label>
    </ligand>
</feature>
<dbReference type="InterPro" id="IPR032282">
    <property type="entry name" value="HAGH_C"/>
</dbReference>
<evidence type="ECO:0000259" key="8">
    <source>
        <dbReference type="SMART" id="SM00849"/>
    </source>
</evidence>
<dbReference type="SMART" id="SM00849">
    <property type="entry name" value="Lactamase_B"/>
    <property type="match status" value="1"/>
</dbReference>
<dbReference type="InterPro" id="IPR035680">
    <property type="entry name" value="Clx_II_MBL"/>
</dbReference>
<evidence type="ECO:0000256" key="4">
    <source>
        <dbReference type="ARBA" id="ARBA00022723"/>
    </source>
</evidence>
<gene>
    <name evidence="7" type="primary">gloB</name>
    <name evidence="9" type="ORF">HNR37_000273</name>
</gene>
<evidence type="ECO:0000256" key="7">
    <source>
        <dbReference type="HAMAP-Rule" id="MF_01374"/>
    </source>
</evidence>
<dbReference type="AlphaFoldDB" id="A0A7W8DG30"/>
<keyword evidence="6 7" id="KW-0862">Zinc</keyword>
<sequence length="257" mass="28479">MNVVTLPCLNDNYTYLICCPETNQAAAVDPGDSSVVLPEVKKRGLQLTTILCTHHHADHIGGLDVILSACNHVEVCGHVSDSGRIPGQNRFLKDSDALQVGSLRGKVIHTPGHTSGCVVYHFNDAVFTGDTLFSGGCGRLFEGSALQMHYSLNIKLSQLPDNTSVYFGHEYTANNLRYALEIDPSNVQLQHYDSQVKNNKTSTTPSTMRRERAINPFLRCHEESLKELVALKLHKPKQFCTPEEVFAVIREGKDNFQ</sequence>
<dbReference type="InterPro" id="IPR001279">
    <property type="entry name" value="Metallo-B-lactamas"/>
</dbReference>
<comment type="catalytic activity">
    <reaction evidence="1 7">
        <text>an S-(2-hydroxyacyl)glutathione + H2O = a 2-hydroxy carboxylate + glutathione + H(+)</text>
        <dbReference type="Rhea" id="RHEA:21864"/>
        <dbReference type="ChEBI" id="CHEBI:15377"/>
        <dbReference type="ChEBI" id="CHEBI:15378"/>
        <dbReference type="ChEBI" id="CHEBI:57925"/>
        <dbReference type="ChEBI" id="CHEBI:58896"/>
        <dbReference type="ChEBI" id="CHEBI:71261"/>
        <dbReference type="EC" id="3.1.2.6"/>
    </reaction>
</comment>
<dbReference type="PANTHER" id="PTHR43705:SF1">
    <property type="entry name" value="HYDROXYACYLGLUTATHIONE HYDROLASE GLOB"/>
    <property type="match status" value="1"/>
</dbReference>
<feature type="binding site" evidence="7">
    <location>
        <position position="56"/>
    </location>
    <ligand>
        <name>Zn(2+)</name>
        <dbReference type="ChEBI" id="CHEBI:29105"/>
        <label>1</label>
    </ligand>
</feature>
<dbReference type="PANTHER" id="PTHR43705">
    <property type="entry name" value="HYDROXYACYLGLUTATHIONE HYDROLASE"/>
    <property type="match status" value="1"/>
</dbReference>
<feature type="domain" description="Metallo-beta-lactamase" evidence="8">
    <location>
        <begin position="11"/>
        <end position="169"/>
    </location>
</feature>
<dbReference type="HAMAP" id="MF_01374">
    <property type="entry name" value="Glyoxalase_2"/>
    <property type="match status" value="1"/>
</dbReference>
<keyword evidence="5 7" id="KW-0378">Hydrolase</keyword>
<dbReference type="RefSeq" id="WP_183728720.1">
    <property type="nucleotide sequence ID" value="NZ_JACHID010000001.1"/>
</dbReference>
<reference evidence="9 10" key="1">
    <citation type="submission" date="2020-08" db="EMBL/GenBank/DDBJ databases">
        <title>Genomic Encyclopedia of Type Strains, Phase IV (KMG-IV): sequencing the most valuable type-strain genomes for metagenomic binning, comparative biology and taxonomic classification.</title>
        <authorList>
            <person name="Goeker M."/>
        </authorList>
    </citation>
    <scope>NUCLEOTIDE SEQUENCE [LARGE SCALE GENOMIC DNA]</scope>
    <source>
        <strain evidence="9 10">DSM 22071</strain>
    </source>
</reference>
<proteinExistence type="inferred from homology"/>
<evidence type="ECO:0000256" key="5">
    <source>
        <dbReference type="ARBA" id="ARBA00022801"/>
    </source>
</evidence>
<protein>
    <recommendedName>
        <fullName evidence="7">Hydroxyacylglutathione hydrolase</fullName>
        <ecNumber evidence="7">3.1.2.6</ecNumber>
    </recommendedName>
    <alternativeName>
        <fullName evidence="7">Glyoxalase II</fullName>
        <shortName evidence="7">Glx II</shortName>
    </alternativeName>
</protein>
<dbReference type="GO" id="GO:0046872">
    <property type="term" value="F:metal ion binding"/>
    <property type="evidence" value="ECO:0007669"/>
    <property type="project" value="UniProtKB-KW"/>
</dbReference>
<comment type="cofactor">
    <cofactor evidence="7">
        <name>Zn(2+)</name>
        <dbReference type="ChEBI" id="CHEBI:29105"/>
    </cofactor>
    <text evidence="7">Binds 2 Zn(2+) ions per subunit.</text>
</comment>
<dbReference type="EMBL" id="JACHID010000001">
    <property type="protein sequence ID" value="MBB5020970.1"/>
    <property type="molecule type" value="Genomic_DNA"/>
</dbReference>
<dbReference type="NCBIfam" id="TIGR03413">
    <property type="entry name" value="GSH_gloB"/>
    <property type="match status" value="1"/>
</dbReference>
<dbReference type="InterPro" id="IPR036866">
    <property type="entry name" value="RibonucZ/Hydroxyglut_hydro"/>
</dbReference>
<dbReference type="InterPro" id="IPR050110">
    <property type="entry name" value="Glyoxalase_II_hydrolase"/>
</dbReference>
<feature type="binding site" evidence="7">
    <location>
        <position position="130"/>
    </location>
    <ligand>
        <name>Zn(2+)</name>
        <dbReference type="ChEBI" id="CHEBI:29105"/>
        <label>2</label>
    </ligand>
</feature>
<feature type="binding site" evidence="7">
    <location>
        <position position="169"/>
    </location>
    <ligand>
        <name>Zn(2+)</name>
        <dbReference type="ChEBI" id="CHEBI:29105"/>
        <label>2</label>
    </ligand>
</feature>
<dbReference type="SUPFAM" id="SSF56281">
    <property type="entry name" value="Metallo-hydrolase/oxidoreductase"/>
    <property type="match status" value="1"/>
</dbReference>